<reference evidence="3" key="1">
    <citation type="submission" date="2016-06" db="EMBL/GenBank/DDBJ databases">
        <authorList>
            <person name="Chen W."/>
            <person name="Hasegawa D.K."/>
        </authorList>
    </citation>
    <scope>NUCLEOTIDE SEQUENCE [LARGE SCALE GENOMIC DNA]</scope>
    <source>
        <strain evidence="3">MEAM1</strain>
    </source>
</reference>
<feature type="region of interest" description="Disordered" evidence="1">
    <location>
        <begin position="16"/>
        <end position="37"/>
    </location>
</feature>
<dbReference type="Pfam" id="PF05119">
    <property type="entry name" value="Terminase_4"/>
    <property type="match status" value="1"/>
</dbReference>
<dbReference type="OrthoDB" id="9098057at2"/>
<dbReference type="AlphaFoldDB" id="A0A249E054"/>
<protein>
    <submittedName>
        <fullName evidence="2">Terminase</fullName>
    </submittedName>
</protein>
<accession>A0A249E054</accession>
<evidence type="ECO:0000313" key="2">
    <source>
        <dbReference type="EMBL" id="ASX26710.1"/>
    </source>
</evidence>
<organism evidence="2 3">
    <name type="scientific">Candidatus Hamiltonella defensa</name>
    <name type="common">Bemisia tabaci</name>
    <dbReference type="NCBI Taxonomy" id="672795"/>
    <lineage>
        <taxon>Bacteria</taxon>
        <taxon>Pseudomonadati</taxon>
        <taxon>Pseudomonadota</taxon>
        <taxon>Gammaproteobacteria</taxon>
        <taxon>Enterobacterales</taxon>
        <taxon>Enterobacteriaceae</taxon>
        <taxon>aphid secondary symbionts</taxon>
        <taxon>Candidatus Williamhamiltonella</taxon>
    </lineage>
</organism>
<dbReference type="NCBIfam" id="TIGR01558">
    <property type="entry name" value="sm_term_P27"/>
    <property type="match status" value="1"/>
</dbReference>
<gene>
    <name evidence="2" type="ORF">BA171_06695</name>
</gene>
<dbReference type="Proteomes" id="UP000216438">
    <property type="component" value="Chromosome"/>
</dbReference>
<evidence type="ECO:0000313" key="3">
    <source>
        <dbReference type="Proteomes" id="UP000216438"/>
    </source>
</evidence>
<dbReference type="RefSeq" id="WP_046493809.1">
    <property type="nucleotide sequence ID" value="NZ_CP016303.1"/>
</dbReference>
<reference evidence="2 3" key="2">
    <citation type="submission" date="2017-09" db="EMBL/GenBank/DDBJ databases">
        <title>The genome of whitefly Bemisia tabaci, a global crop pest, provides novel insights into virus transmission, host adaptation and insecticide resistance.</title>
        <authorList>
            <person name="Kaur N."/>
            <person name="Kliot A."/>
            <person name="Pinheiro P.V."/>
            <person name="Luan J."/>
            <person name="Zheng Y."/>
            <person name="Liu W."/>
            <person name="Sun H."/>
            <person name="Yang X."/>
            <person name="Xu Y."/>
            <person name="Luo Y."/>
            <person name="Kruse A."/>
            <person name="Fisher T.W."/>
            <person name="Nelson D.R."/>
            <person name="Elimelech M."/>
            <person name="MacCoss M."/>
            <person name="Johnson R."/>
            <person name="Cohen E."/>
            <person name="Hunter W.B."/>
            <person name="Brown J.K."/>
            <person name="Jander G."/>
            <person name="Cilia M."/>
            <person name="Douglas A.E."/>
            <person name="Ghanim M."/>
            <person name="Simmons A.M."/>
            <person name="Wintermantel W.M."/>
            <person name="Ling K.-S."/>
            <person name="Fei Z."/>
        </authorList>
    </citation>
    <scope>NUCLEOTIDE SEQUENCE [LARGE SCALE GENOMIC DNA]</scope>
    <source>
        <strain evidence="2 3">MEAM1</strain>
    </source>
</reference>
<sequence>MPGPPRLLSHIHFIRGNPSKRPIQTPAPKPEKWVPPTPRHFTKQEKYWFERIAADLGASDILTPLDGMALELLIGAYVEWRQHRDGIDREGHSYKTQSQDGNVMIRPHPQVAMMADAWKRLRAMLTEFGMTPASRSKVPGPEHGSLDPFSEFLGAREE</sequence>
<proteinExistence type="predicted"/>
<name>A0A249E054_9ENTR</name>
<feature type="compositionally biased region" description="Pro residues" evidence="1">
    <location>
        <begin position="25"/>
        <end position="37"/>
    </location>
</feature>
<dbReference type="InterPro" id="IPR006448">
    <property type="entry name" value="Phage_term_ssu_P27"/>
</dbReference>
<dbReference type="EMBL" id="CP016303">
    <property type="protein sequence ID" value="ASX26710.1"/>
    <property type="molecule type" value="Genomic_DNA"/>
</dbReference>
<feature type="region of interest" description="Disordered" evidence="1">
    <location>
        <begin position="132"/>
        <end position="158"/>
    </location>
</feature>
<evidence type="ECO:0000256" key="1">
    <source>
        <dbReference type="SAM" id="MobiDB-lite"/>
    </source>
</evidence>